<accession>A0A8A4TN02</accession>
<feature type="transmembrane region" description="Helical" evidence="1">
    <location>
        <begin position="307"/>
        <end position="327"/>
    </location>
</feature>
<proteinExistence type="predicted"/>
<evidence type="ECO:0000313" key="2">
    <source>
        <dbReference type="EMBL" id="QTD50482.1"/>
    </source>
</evidence>
<dbReference type="AlphaFoldDB" id="A0A8A4TN02"/>
<dbReference type="EMBL" id="CP071793">
    <property type="protein sequence ID" value="QTD50482.1"/>
    <property type="molecule type" value="Genomic_DNA"/>
</dbReference>
<sequence length="488" mass="52385">MTAATTLRFHIKSMGRHPWIGAGLVAVFAATALAVYLAETNLVPQALDWGNNGSMMERIAFLTGYCVMAAVGIFYLNTGLRGFTGEAALLTTLPLRPATRLRGLAACLFVESLHLWILFAAVIGWALIRAAGRLGWLWLACLPAILACGAYLGVALRLAVLGGTWRKPRSLALGIAVASLVIVLRLSIPGEDFMIDTSNGLVLLCLPLSWMAAWLAWGPGGRALGDRYHRVFLEQAQATSSPASSRMTRMLAPVLRMRNPSGAFLMRAILCRSRRWFNGIRLLLCTPAILAYPWLEARLHAFGFSQGWAACAVIVGLAFFLMVDGAANPVGSEANRLPYLLTAPLSPRGILLAKLRVYLLGFLVFSVLTAAGIGASGSLPWSVLSTAWVQAFLIVLGLSVWFVFGSSLDMNPARELGSGLTAMLHEEGPTTPVVMALVVGAMGLLALQLATVYHFSPRFAIPLLMLLNALIGGGTSRLAMRKWAALSR</sequence>
<dbReference type="RefSeq" id="WP_237380212.1">
    <property type="nucleotide sequence ID" value="NZ_CP071793.1"/>
</dbReference>
<protein>
    <submittedName>
        <fullName evidence="2">Uncharacterized protein</fullName>
    </submittedName>
</protein>
<evidence type="ECO:0000313" key="3">
    <source>
        <dbReference type="Proteomes" id="UP000663929"/>
    </source>
</evidence>
<feature type="transmembrane region" description="Helical" evidence="1">
    <location>
        <begin position="200"/>
        <end position="217"/>
    </location>
</feature>
<organism evidence="2 3">
    <name type="scientific">Sulfidibacter corallicola</name>
    <dbReference type="NCBI Taxonomy" id="2818388"/>
    <lineage>
        <taxon>Bacteria</taxon>
        <taxon>Pseudomonadati</taxon>
        <taxon>Acidobacteriota</taxon>
        <taxon>Holophagae</taxon>
        <taxon>Acanthopleuribacterales</taxon>
        <taxon>Acanthopleuribacteraceae</taxon>
        <taxon>Sulfidibacter</taxon>
    </lineage>
</organism>
<feature type="transmembrane region" description="Helical" evidence="1">
    <location>
        <begin position="58"/>
        <end position="76"/>
    </location>
</feature>
<keyword evidence="3" id="KW-1185">Reference proteome</keyword>
<feature type="transmembrane region" description="Helical" evidence="1">
    <location>
        <begin position="357"/>
        <end position="375"/>
    </location>
</feature>
<feature type="transmembrane region" description="Helical" evidence="1">
    <location>
        <begin position="276"/>
        <end position="295"/>
    </location>
</feature>
<name>A0A8A4TN02_SULCO</name>
<feature type="transmembrane region" description="Helical" evidence="1">
    <location>
        <begin position="433"/>
        <end position="453"/>
    </location>
</feature>
<keyword evidence="1" id="KW-1133">Transmembrane helix</keyword>
<reference evidence="2" key="1">
    <citation type="submission" date="2021-03" db="EMBL/GenBank/DDBJ databases">
        <title>Acanthopleuribacteraceae sp. M133.</title>
        <authorList>
            <person name="Wang G."/>
        </authorList>
    </citation>
    <scope>NUCLEOTIDE SEQUENCE</scope>
    <source>
        <strain evidence="2">M133</strain>
    </source>
</reference>
<feature type="transmembrane region" description="Helical" evidence="1">
    <location>
        <begin position="134"/>
        <end position="159"/>
    </location>
</feature>
<gene>
    <name evidence="2" type="ORF">J3U87_33275</name>
</gene>
<keyword evidence="1" id="KW-0472">Membrane</keyword>
<feature type="transmembrane region" description="Helical" evidence="1">
    <location>
        <begin position="459"/>
        <end position="480"/>
    </location>
</feature>
<feature type="transmembrane region" description="Helical" evidence="1">
    <location>
        <begin position="171"/>
        <end position="188"/>
    </location>
</feature>
<feature type="transmembrane region" description="Helical" evidence="1">
    <location>
        <begin position="104"/>
        <end position="128"/>
    </location>
</feature>
<dbReference type="Proteomes" id="UP000663929">
    <property type="component" value="Chromosome"/>
</dbReference>
<keyword evidence="1" id="KW-0812">Transmembrane</keyword>
<dbReference type="KEGG" id="scor:J3U87_33275"/>
<evidence type="ECO:0000256" key="1">
    <source>
        <dbReference type="SAM" id="Phobius"/>
    </source>
</evidence>
<feature type="transmembrane region" description="Helical" evidence="1">
    <location>
        <begin position="387"/>
        <end position="404"/>
    </location>
</feature>
<feature type="transmembrane region" description="Helical" evidence="1">
    <location>
        <begin position="20"/>
        <end position="38"/>
    </location>
</feature>